<proteinExistence type="predicted"/>
<evidence type="ECO:0000256" key="8">
    <source>
        <dbReference type="SAM" id="Phobius"/>
    </source>
</evidence>
<organism evidence="10">
    <name type="scientific">marine sediment metagenome</name>
    <dbReference type="NCBI Taxonomy" id="412755"/>
    <lineage>
        <taxon>unclassified sequences</taxon>
        <taxon>metagenomes</taxon>
        <taxon>ecological metagenomes</taxon>
    </lineage>
</organism>
<reference evidence="10" key="1">
    <citation type="journal article" date="2015" name="Nature">
        <title>Complex archaea that bridge the gap between prokaryotes and eukaryotes.</title>
        <authorList>
            <person name="Spang A."/>
            <person name="Saw J.H."/>
            <person name="Jorgensen S.L."/>
            <person name="Zaremba-Niedzwiedzka K."/>
            <person name="Martijn J."/>
            <person name="Lind A.E."/>
            <person name="van Eijk R."/>
            <person name="Schleper C."/>
            <person name="Guy L."/>
            <person name="Ettema T.J."/>
        </authorList>
    </citation>
    <scope>NUCLEOTIDE SEQUENCE</scope>
</reference>
<feature type="region of interest" description="Disordered" evidence="7">
    <location>
        <begin position="530"/>
        <end position="551"/>
    </location>
</feature>
<evidence type="ECO:0000259" key="9">
    <source>
        <dbReference type="Pfam" id="PF02470"/>
    </source>
</evidence>
<dbReference type="GO" id="GO:0005886">
    <property type="term" value="C:plasma membrane"/>
    <property type="evidence" value="ECO:0007669"/>
    <property type="project" value="UniProtKB-SubCell"/>
</dbReference>
<feature type="domain" description="Mce/MlaD" evidence="9">
    <location>
        <begin position="39"/>
        <end position="130"/>
    </location>
</feature>
<sequence>MTETAEITKEPKISAIWIIPAIALLVGMWMLYQYQANKGPTIFIEMPQAEGIIAGKTEIKVRSVKIGQIDHVRLSDTQDSVIARAQIDKNYNELLTDDAKIWVVKPRIDETGISGMSTLLSGVYLEFSPGESKELKERFKLQDEPALIGKDVKGGRFKLMSYNAEVLDVSTGIFFKNYKIGQIETATFDWENQAMKYGVFIKEPYQNLITMNSIFWVNAGIEIDLSADGININTGSLSKLLKGGISVGLPEQQAPGEIAQDGHSFSLSQSYKEALEERFYDFDYYLIEFEQSVRGLRTGAPVEYRGMRVGTVVETPANVIIDGKPAHFRNHNTAVPVLIKVEYGRLYHDSASAKEYWQGSLKGWIESGMRASLKPGNLLTGAVYVDFDIYPDAPEAHLGKLVQYDVFPSVSSGITVLADQVSDVLNKVNNLKVEDSLEQMQATFTDYRALANEMRELLSQKDTQNLPGDFNRNFEKMTKSMEQFEVTMRQFDKTMASYQAGSELHHQIQQTLKEFKRLSEGLQPLTRGLNEQPNMLIFDKSLPADPKPRKQ</sequence>
<dbReference type="InterPro" id="IPR003399">
    <property type="entry name" value="Mce/MlaD"/>
</dbReference>
<keyword evidence="2" id="KW-1003">Cell membrane</keyword>
<dbReference type="Pfam" id="PF02470">
    <property type="entry name" value="MlaD"/>
    <property type="match status" value="2"/>
</dbReference>
<keyword evidence="6 8" id="KW-0472">Membrane</keyword>
<feature type="transmembrane region" description="Helical" evidence="8">
    <location>
        <begin position="12"/>
        <end position="32"/>
    </location>
</feature>
<keyword evidence="5 8" id="KW-1133">Transmembrane helix</keyword>
<evidence type="ECO:0000256" key="6">
    <source>
        <dbReference type="ARBA" id="ARBA00023136"/>
    </source>
</evidence>
<gene>
    <name evidence="10" type="ORF">LCGC14_0492540</name>
</gene>
<protein>
    <recommendedName>
        <fullName evidence="9">Mce/MlaD domain-containing protein</fullName>
    </recommendedName>
</protein>
<dbReference type="PANTHER" id="PTHR30462:SF2">
    <property type="entry name" value="INTERMEMBRANE TRANSPORT PROTEIN PQIB"/>
    <property type="match status" value="1"/>
</dbReference>
<comment type="subcellular location">
    <subcellularLocation>
        <location evidence="1">Cell inner membrane</location>
    </subcellularLocation>
</comment>
<feature type="domain" description="Mce/MlaD" evidence="9">
    <location>
        <begin position="286"/>
        <end position="388"/>
    </location>
</feature>
<evidence type="ECO:0000256" key="4">
    <source>
        <dbReference type="ARBA" id="ARBA00022692"/>
    </source>
</evidence>
<evidence type="ECO:0000256" key="3">
    <source>
        <dbReference type="ARBA" id="ARBA00022519"/>
    </source>
</evidence>
<keyword evidence="3" id="KW-0997">Cell inner membrane</keyword>
<comment type="caution">
    <text evidence="10">The sequence shown here is derived from an EMBL/GenBank/DDBJ whole genome shotgun (WGS) entry which is preliminary data.</text>
</comment>
<keyword evidence="4 8" id="KW-0812">Transmembrane</keyword>
<evidence type="ECO:0000256" key="5">
    <source>
        <dbReference type="ARBA" id="ARBA00022989"/>
    </source>
</evidence>
<evidence type="ECO:0000256" key="2">
    <source>
        <dbReference type="ARBA" id="ARBA00022475"/>
    </source>
</evidence>
<dbReference type="PANTHER" id="PTHR30462">
    <property type="entry name" value="INTERMEMBRANE TRANSPORT PROTEIN PQIB-RELATED"/>
    <property type="match status" value="1"/>
</dbReference>
<evidence type="ECO:0000256" key="7">
    <source>
        <dbReference type="SAM" id="MobiDB-lite"/>
    </source>
</evidence>
<dbReference type="InterPro" id="IPR051800">
    <property type="entry name" value="PqiA-PqiB_transport"/>
</dbReference>
<name>A0A0F9SPJ8_9ZZZZ</name>
<dbReference type="NCBIfam" id="NF008070">
    <property type="entry name" value="PRK10807.1"/>
    <property type="match status" value="1"/>
</dbReference>
<dbReference type="EMBL" id="LAZR01000558">
    <property type="protein sequence ID" value="KKN64342.1"/>
    <property type="molecule type" value="Genomic_DNA"/>
</dbReference>
<evidence type="ECO:0000313" key="10">
    <source>
        <dbReference type="EMBL" id="KKN64342.1"/>
    </source>
</evidence>
<evidence type="ECO:0000256" key="1">
    <source>
        <dbReference type="ARBA" id="ARBA00004533"/>
    </source>
</evidence>
<accession>A0A0F9SPJ8</accession>
<dbReference type="AlphaFoldDB" id="A0A0F9SPJ8"/>